<dbReference type="Pfam" id="PF07816">
    <property type="entry name" value="DUF1645"/>
    <property type="match status" value="1"/>
</dbReference>
<dbReference type="PANTHER" id="PTHR33095:SF23">
    <property type="entry name" value="DUF1645 FAMILY PROTEIN"/>
    <property type="match status" value="1"/>
</dbReference>
<evidence type="ECO:0000313" key="2">
    <source>
        <dbReference type="EMBL" id="KAK6153320.1"/>
    </source>
</evidence>
<accession>A0ABR0X1J1</accession>
<comment type="caution">
    <text evidence="2">The sequence shown here is derived from an EMBL/GenBank/DDBJ whole genome shotgun (WGS) entry which is preliminary data.</text>
</comment>
<gene>
    <name evidence="2" type="ORF">DH2020_012959</name>
</gene>
<feature type="region of interest" description="Disordered" evidence="1">
    <location>
        <begin position="43"/>
        <end position="74"/>
    </location>
</feature>
<proteinExistence type="predicted"/>
<feature type="region of interest" description="Disordered" evidence="1">
    <location>
        <begin position="138"/>
        <end position="166"/>
    </location>
</feature>
<dbReference type="InterPro" id="IPR012442">
    <property type="entry name" value="DUF1645_plant"/>
</dbReference>
<dbReference type="EMBL" id="JABTTQ020000006">
    <property type="protein sequence ID" value="KAK6153320.1"/>
    <property type="molecule type" value="Genomic_DNA"/>
</dbReference>
<feature type="compositionally biased region" description="Basic and acidic residues" evidence="1">
    <location>
        <begin position="43"/>
        <end position="65"/>
    </location>
</feature>
<dbReference type="PANTHER" id="PTHR33095">
    <property type="entry name" value="OS07G0619500 PROTEIN"/>
    <property type="match status" value="1"/>
</dbReference>
<keyword evidence="3" id="KW-1185">Reference proteome</keyword>
<name>A0ABR0X1J1_REHGL</name>
<sequence length="166" mass="18752">MPACPLISLSPSFNSYSNCKLVGIAARVADEFDSDDFHDELYFNKREHSADQRAEQGRNSHHRDPDDDDGDEDFEFAFATRDSQSSSQISADEIFQNGSKVRHPLRKLFNEERETTSSSEADDLDGVAAETYCVWRPKAESAEEDGQCRKSSSTGGNSKRWRFKDL</sequence>
<reference evidence="2 3" key="1">
    <citation type="journal article" date="2021" name="Comput. Struct. Biotechnol. J.">
        <title>De novo genome assembly of the potent medicinal plant Rehmannia glutinosa using nanopore technology.</title>
        <authorList>
            <person name="Ma L."/>
            <person name="Dong C."/>
            <person name="Song C."/>
            <person name="Wang X."/>
            <person name="Zheng X."/>
            <person name="Niu Y."/>
            <person name="Chen S."/>
            <person name="Feng W."/>
        </authorList>
    </citation>
    <scope>NUCLEOTIDE SEQUENCE [LARGE SCALE GENOMIC DNA]</scope>
    <source>
        <strain evidence="2">DH-2019</strain>
    </source>
</reference>
<evidence type="ECO:0000256" key="1">
    <source>
        <dbReference type="SAM" id="MobiDB-lite"/>
    </source>
</evidence>
<evidence type="ECO:0000313" key="3">
    <source>
        <dbReference type="Proteomes" id="UP001318860"/>
    </source>
</evidence>
<dbReference type="Proteomes" id="UP001318860">
    <property type="component" value="Unassembled WGS sequence"/>
</dbReference>
<organism evidence="2 3">
    <name type="scientific">Rehmannia glutinosa</name>
    <name type="common">Chinese foxglove</name>
    <dbReference type="NCBI Taxonomy" id="99300"/>
    <lineage>
        <taxon>Eukaryota</taxon>
        <taxon>Viridiplantae</taxon>
        <taxon>Streptophyta</taxon>
        <taxon>Embryophyta</taxon>
        <taxon>Tracheophyta</taxon>
        <taxon>Spermatophyta</taxon>
        <taxon>Magnoliopsida</taxon>
        <taxon>eudicotyledons</taxon>
        <taxon>Gunneridae</taxon>
        <taxon>Pentapetalae</taxon>
        <taxon>asterids</taxon>
        <taxon>lamiids</taxon>
        <taxon>Lamiales</taxon>
        <taxon>Orobanchaceae</taxon>
        <taxon>Rehmannieae</taxon>
        <taxon>Rehmannia</taxon>
    </lineage>
</organism>
<protein>
    <submittedName>
        <fullName evidence="2">Uncharacterized protein</fullName>
    </submittedName>
</protein>